<evidence type="ECO:0000313" key="2">
    <source>
        <dbReference type="Proteomes" id="UP001161691"/>
    </source>
</evidence>
<dbReference type="EMBL" id="JAGRPV010000001">
    <property type="protein sequence ID" value="MDI4645167.1"/>
    <property type="molecule type" value="Genomic_DNA"/>
</dbReference>
<dbReference type="PANTHER" id="PTHR48098:SF1">
    <property type="entry name" value="DIACYLGLYCEROL ACYLTRANSFERASE_MYCOLYLTRANSFERASE AG85A"/>
    <property type="match status" value="1"/>
</dbReference>
<sequence>MSIATLNFESMYLKSNHQISIILPDKPRDLSPKSYYESGKKYKVLWLLHGTYGDHTDWLRRTNIELYACEKNLIVVMPSALNSNYSNWDQCMMGFGMYDYLTEELMPLIYNWFPASDKREDNFIAGLSMGGRGTIKFAANHPDKFAAAAVLSAAPTNFQNLTEEDLHKDDMFSRRMLGMVQNAGGLESFKNSSENVWDILSALAGSGRLPKLLFACGTADTMIYENLLLFKKHAEEIGLDAEFWTLDGYEHEWRFWDLAIQHALQFFGLEDTGASPY</sequence>
<name>A0ABT6TEC8_9BACL</name>
<reference evidence="1" key="1">
    <citation type="submission" date="2023-04" db="EMBL/GenBank/DDBJ databases">
        <title>Comparative genomic analysis of Cohnella hashimotonis sp. nov., isolated from the International Space Station.</title>
        <authorList>
            <person name="Venkateswaran K."/>
            <person name="Simpson A."/>
        </authorList>
    </citation>
    <scope>NUCLEOTIDE SEQUENCE</scope>
    <source>
        <strain evidence="1">F6_2S_P_1</strain>
    </source>
</reference>
<dbReference type="SUPFAM" id="SSF53474">
    <property type="entry name" value="alpha/beta-Hydrolases"/>
    <property type="match status" value="1"/>
</dbReference>
<dbReference type="Gene3D" id="3.40.50.1820">
    <property type="entry name" value="alpha/beta hydrolase"/>
    <property type="match status" value="1"/>
</dbReference>
<dbReference type="RefSeq" id="WP_282908118.1">
    <property type="nucleotide sequence ID" value="NZ_JAGRPV010000001.1"/>
</dbReference>
<protein>
    <submittedName>
        <fullName evidence="1">Alpha/beta hydrolase family protein</fullName>
    </submittedName>
</protein>
<dbReference type="Pfam" id="PF00756">
    <property type="entry name" value="Esterase"/>
    <property type="match status" value="1"/>
</dbReference>
<keyword evidence="1" id="KW-0378">Hydrolase</keyword>
<accession>A0ABT6TEC8</accession>
<gene>
    <name evidence="1" type="ORF">KB449_09360</name>
</gene>
<proteinExistence type="predicted"/>
<dbReference type="GO" id="GO:0016787">
    <property type="term" value="F:hydrolase activity"/>
    <property type="evidence" value="ECO:0007669"/>
    <property type="project" value="UniProtKB-KW"/>
</dbReference>
<organism evidence="1 2">
    <name type="scientific">Cohnella hashimotonis</name>
    <dbReference type="NCBI Taxonomy" id="2826895"/>
    <lineage>
        <taxon>Bacteria</taxon>
        <taxon>Bacillati</taxon>
        <taxon>Bacillota</taxon>
        <taxon>Bacilli</taxon>
        <taxon>Bacillales</taxon>
        <taxon>Paenibacillaceae</taxon>
        <taxon>Cohnella</taxon>
    </lineage>
</organism>
<keyword evidence="2" id="KW-1185">Reference proteome</keyword>
<dbReference type="Proteomes" id="UP001161691">
    <property type="component" value="Unassembled WGS sequence"/>
</dbReference>
<dbReference type="InterPro" id="IPR050583">
    <property type="entry name" value="Mycobacterial_A85_antigen"/>
</dbReference>
<dbReference type="InterPro" id="IPR029058">
    <property type="entry name" value="AB_hydrolase_fold"/>
</dbReference>
<dbReference type="PANTHER" id="PTHR48098">
    <property type="entry name" value="ENTEROCHELIN ESTERASE-RELATED"/>
    <property type="match status" value="1"/>
</dbReference>
<dbReference type="InterPro" id="IPR000801">
    <property type="entry name" value="Esterase-like"/>
</dbReference>
<evidence type="ECO:0000313" key="1">
    <source>
        <dbReference type="EMBL" id="MDI4645167.1"/>
    </source>
</evidence>
<comment type="caution">
    <text evidence="1">The sequence shown here is derived from an EMBL/GenBank/DDBJ whole genome shotgun (WGS) entry which is preliminary data.</text>
</comment>